<proteinExistence type="inferred from homology"/>
<dbReference type="EMBL" id="JBBHJY010000006">
    <property type="protein sequence ID" value="MEJ6010833.1"/>
    <property type="molecule type" value="Genomic_DNA"/>
</dbReference>
<dbReference type="Gene3D" id="2.40.170.20">
    <property type="entry name" value="TonB-dependent receptor, beta-barrel domain"/>
    <property type="match status" value="1"/>
</dbReference>
<keyword evidence="7" id="KW-0406">Ion transport</keyword>
<keyword evidence="5 11" id="KW-0812">Transmembrane</keyword>
<dbReference type="Proteomes" id="UP001379235">
    <property type="component" value="Unassembled WGS sequence"/>
</dbReference>
<keyword evidence="4" id="KW-0410">Iron transport</keyword>
<feature type="signal peptide" evidence="13">
    <location>
        <begin position="1"/>
        <end position="28"/>
    </location>
</feature>
<evidence type="ECO:0000256" key="8">
    <source>
        <dbReference type="ARBA" id="ARBA00023077"/>
    </source>
</evidence>
<keyword evidence="9 11" id="KW-0472">Membrane</keyword>
<keyword evidence="10 11" id="KW-0998">Cell outer membrane</keyword>
<protein>
    <submittedName>
        <fullName evidence="16">TonB-dependent receptor</fullName>
    </submittedName>
</protein>
<comment type="similarity">
    <text evidence="11 12">Belongs to the TonB-dependent receptor family.</text>
</comment>
<evidence type="ECO:0000256" key="13">
    <source>
        <dbReference type="SAM" id="SignalP"/>
    </source>
</evidence>
<dbReference type="InterPro" id="IPR036942">
    <property type="entry name" value="Beta-barrel_TonB_sf"/>
</dbReference>
<evidence type="ECO:0000313" key="16">
    <source>
        <dbReference type="EMBL" id="MEJ6010833.1"/>
    </source>
</evidence>
<reference evidence="16 17" key="1">
    <citation type="submission" date="2024-03" db="EMBL/GenBank/DDBJ databases">
        <authorList>
            <person name="Jo J.-H."/>
        </authorList>
    </citation>
    <scope>NUCLEOTIDE SEQUENCE [LARGE SCALE GENOMIC DNA]</scope>
    <source>
        <strain evidence="16 17">AS3R-12</strain>
    </source>
</reference>
<keyword evidence="13" id="KW-0732">Signal</keyword>
<name>A0ABU8SA45_9SPHN</name>
<accession>A0ABU8SA45</accession>
<evidence type="ECO:0000256" key="12">
    <source>
        <dbReference type="RuleBase" id="RU003357"/>
    </source>
</evidence>
<keyword evidence="17" id="KW-1185">Reference proteome</keyword>
<dbReference type="SUPFAM" id="SSF56935">
    <property type="entry name" value="Porins"/>
    <property type="match status" value="1"/>
</dbReference>
<organism evidence="16 17">
    <name type="scientific">Novosphingobium aquae</name>
    <dbReference type="NCBI Taxonomy" id="3133435"/>
    <lineage>
        <taxon>Bacteria</taxon>
        <taxon>Pseudomonadati</taxon>
        <taxon>Pseudomonadota</taxon>
        <taxon>Alphaproteobacteria</taxon>
        <taxon>Sphingomonadales</taxon>
        <taxon>Sphingomonadaceae</taxon>
        <taxon>Novosphingobium</taxon>
    </lineage>
</organism>
<evidence type="ECO:0000256" key="5">
    <source>
        <dbReference type="ARBA" id="ARBA00022692"/>
    </source>
</evidence>
<evidence type="ECO:0000313" key="17">
    <source>
        <dbReference type="Proteomes" id="UP001379235"/>
    </source>
</evidence>
<keyword evidence="8 12" id="KW-0798">TonB box</keyword>
<keyword evidence="16" id="KW-0675">Receptor</keyword>
<gene>
    <name evidence="16" type="ORF">WG900_12995</name>
</gene>
<keyword evidence="2 11" id="KW-0813">Transport</keyword>
<feature type="domain" description="TonB-dependent receptor-like beta-barrel" evidence="14">
    <location>
        <begin position="311"/>
        <end position="778"/>
    </location>
</feature>
<feature type="domain" description="TonB-dependent receptor plug" evidence="15">
    <location>
        <begin position="65"/>
        <end position="173"/>
    </location>
</feature>
<dbReference type="CDD" id="cd01347">
    <property type="entry name" value="ligand_gated_channel"/>
    <property type="match status" value="1"/>
</dbReference>
<comment type="caution">
    <text evidence="16">The sequence shown here is derived from an EMBL/GenBank/DDBJ whole genome shotgun (WGS) entry which is preliminary data.</text>
</comment>
<feature type="chain" id="PRO_5045176940" evidence="13">
    <location>
        <begin position="29"/>
        <end position="818"/>
    </location>
</feature>
<evidence type="ECO:0000259" key="14">
    <source>
        <dbReference type="Pfam" id="PF00593"/>
    </source>
</evidence>
<evidence type="ECO:0000259" key="15">
    <source>
        <dbReference type="Pfam" id="PF07715"/>
    </source>
</evidence>
<keyword evidence="3 11" id="KW-1134">Transmembrane beta strand</keyword>
<evidence type="ECO:0000256" key="1">
    <source>
        <dbReference type="ARBA" id="ARBA00004571"/>
    </source>
</evidence>
<evidence type="ECO:0000256" key="6">
    <source>
        <dbReference type="ARBA" id="ARBA00023004"/>
    </source>
</evidence>
<dbReference type="RefSeq" id="WP_339967658.1">
    <property type="nucleotide sequence ID" value="NZ_JBBHJY010000006.1"/>
</dbReference>
<evidence type="ECO:0000256" key="3">
    <source>
        <dbReference type="ARBA" id="ARBA00022452"/>
    </source>
</evidence>
<dbReference type="InterPro" id="IPR012910">
    <property type="entry name" value="Plug_dom"/>
</dbReference>
<evidence type="ECO:0000256" key="7">
    <source>
        <dbReference type="ARBA" id="ARBA00023065"/>
    </source>
</evidence>
<dbReference type="InterPro" id="IPR000531">
    <property type="entry name" value="Beta-barrel_TonB"/>
</dbReference>
<dbReference type="PANTHER" id="PTHR32552">
    <property type="entry name" value="FERRICHROME IRON RECEPTOR-RELATED"/>
    <property type="match status" value="1"/>
</dbReference>
<dbReference type="InterPro" id="IPR039426">
    <property type="entry name" value="TonB-dep_rcpt-like"/>
</dbReference>
<dbReference type="PROSITE" id="PS52016">
    <property type="entry name" value="TONB_DEPENDENT_REC_3"/>
    <property type="match status" value="1"/>
</dbReference>
<evidence type="ECO:0000256" key="4">
    <source>
        <dbReference type="ARBA" id="ARBA00022496"/>
    </source>
</evidence>
<evidence type="ECO:0000256" key="2">
    <source>
        <dbReference type="ARBA" id="ARBA00022448"/>
    </source>
</evidence>
<evidence type="ECO:0000256" key="10">
    <source>
        <dbReference type="ARBA" id="ARBA00023237"/>
    </source>
</evidence>
<dbReference type="PANTHER" id="PTHR32552:SF81">
    <property type="entry name" value="TONB-DEPENDENT OUTER MEMBRANE RECEPTOR"/>
    <property type="match status" value="1"/>
</dbReference>
<dbReference type="Pfam" id="PF00593">
    <property type="entry name" value="TonB_dep_Rec_b-barrel"/>
    <property type="match status" value="1"/>
</dbReference>
<keyword evidence="6" id="KW-0408">Iron</keyword>
<sequence length="818" mass="88043">MRPFCQLSRYLLVGVAFGAVANANVAQAQDSQAAVTEVPAEDAQAAEAGNSGEIIVTAQKRAENLQKVPVSVGVITGEQLDVKGIDRAIDAALQLPGVVFQQSDEARTSSISIRGIGSNGVSEGFEPSVSAIIDGEVYARTTSLTQSVADVERVEVLRGPQGTLFGKNTSAGAISVITKRPVLNDALGQIQLRVAQHDEQTAKGFVNVPIGGQAALRVNGFYQHIGGWLDNAAPSGDRLTRTNAWGVRAQLLIEPTDNLSILLRGDYSRSKANGTGTIRLSVANTAAGTSIRNLLTSFGQPIGPEADVASADSAQYSNIKNKGISADIAYSFSDFELRSQTFLRNNRLDEARDGDALPIIAGPKRFAGFVNADSIQQEVRLTSPKWGWGDFILGAFYYRANTSRDAANEVCTQLGTLTPDNGGTHSSSLTYYDPVTLKVTDCQGAGVNPYNTVNDFSTAVKRENGAIFGNVNFNLSEKLKAFAGARYLKERTSVRFSSSQAPTTSLANPFRNSRLDDAFIARVGAQYFFTPDINIYGSYSTGYKGPTFNDTGGSTPTSLSVGGSDYLEPEHSRQGEIGLRSQFFDRTLTVNLTGFLLQIDGFQERVSKFVDLNGDGVFDDVENATINAGRVESRGAEWDISWRTPIEALSLTYAGSYTDAYYKDFGTNILPCPTSLLGTSECFDPANVPGTSQFLDPTGRPLARAPKWQHNISARYRPTLDNGSRLDFGADVRFQSSFNFGTDSDPQTVQRGYGIVDLSAGWTNASNSLSVNVFVKNLFDKRYYSSILEQAASLGGGYRAGLPRDANRYVGGSVRVNF</sequence>
<evidence type="ECO:0000256" key="9">
    <source>
        <dbReference type="ARBA" id="ARBA00023136"/>
    </source>
</evidence>
<evidence type="ECO:0000256" key="11">
    <source>
        <dbReference type="PROSITE-ProRule" id="PRU01360"/>
    </source>
</evidence>
<comment type="subcellular location">
    <subcellularLocation>
        <location evidence="1 11">Cell outer membrane</location>
        <topology evidence="1 11">Multi-pass membrane protein</topology>
    </subcellularLocation>
</comment>
<dbReference type="Pfam" id="PF07715">
    <property type="entry name" value="Plug"/>
    <property type="match status" value="1"/>
</dbReference>